<evidence type="ECO:0000256" key="2">
    <source>
        <dbReference type="SAM" id="SignalP"/>
    </source>
</evidence>
<reference evidence="3 4" key="1">
    <citation type="submission" date="2023-11" db="EMBL/GenBank/DDBJ databases">
        <title>Lentzea sokolovensis, sp. nov., Lentzea kristufkii, sp. nov., and Lentzea miocenensis, sp. nov., rare actinobacteria from Sokolov Coal Basin, Miocene lacustrine sediment, Czech Republic.</title>
        <authorList>
            <person name="Lara A."/>
            <person name="Kotroba L."/>
            <person name="Nouioui I."/>
            <person name="Neumann-Schaal M."/>
            <person name="Mast Y."/>
            <person name="Chronakova A."/>
        </authorList>
    </citation>
    <scope>NUCLEOTIDE SEQUENCE [LARGE SCALE GENOMIC DNA]</scope>
    <source>
        <strain evidence="3 4">BCCO 10_0061</strain>
    </source>
</reference>
<dbReference type="Proteomes" id="UP001285352">
    <property type="component" value="Unassembled WGS sequence"/>
</dbReference>
<keyword evidence="2" id="KW-0732">Signal</keyword>
<evidence type="ECO:0000256" key="1">
    <source>
        <dbReference type="SAM" id="MobiDB-lite"/>
    </source>
</evidence>
<keyword evidence="4" id="KW-1185">Reference proteome</keyword>
<name>A0ABU4UTH9_9PSEU</name>
<organism evidence="3 4">
    <name type="scientific">Lentzea sokolovensis</name>
    <dbReference type="NCBI Taxonomy" id="3095429"/>
    <lineage>
        <taxon>Bacteria</taxon>
        <taxon>Bacillati</taxon>
        <taxon>Actinomycetota</taxon>
        <taxon>Actinomycetes</taxon>
        <taxon>Pseudonocardiales</taxon>
        <taxon>Pseudonocardiaceae</taxon>
        <taxon>Lentzea</taxon>
    </lineage>
</organism>
<dbReference type="EMBL" id="JAXAVU010000006">
    <property type="protein sequence ID" value="MDX8142813.1"/>
    <property type="molecule type" value="Genomic_DNA"/>
</dbReference>
<comment type="caution">
    <text evidence="3">The sequence shown here is derived from an EMBL/GenBank/DDBJ whole genome shotgun (WGS) entry which is preliminary data.</text>
</comment>
<feature type="chain" id="PRO_5045451144" evidence="2">
    <location>
        <begin position="25"/>
        <end position="209"/>
    </location>
</feature>
<gene>
    <name evidence="3" type="ORF">SK854_11870</name>
</gene>
<proteinExistence type="predicted"/>
<feature type="signal peptide" evidence="2">
    <location>
        <begin position="1"/>
        <end position="24"/>
    </location>
</feature>
<feature type="region of interest" description="Disordered" evidence="1">
    <location>
        <begin position="55"/>
        <end position="78"/>
    </location>
</feature>
<dbReference type="RefSeq" id="WP_319975111.1">
    <property type="nucleotide sequence ID" value="NZ_JAXAVU010000006.1"/>
</dbReference>
<protein>
    <submittedName>
        <fullName evidence="3">Uncharacterized protein</fullName>
    </submittedName>
</protein>
<accession>A0ABU4UTH9</accession>
<sequence length="209" mass="22325">MRRKIATLLAGLSLFAVVPAAAQAQDDIYLDIYLRYTMPSSTVSVTLRGCDEPTTATSPGFVSPARLEPDNSGNTTGSTQVVRQWGTYTATAECAGRSYSGEVTVHGPGLNGWSVFPSLVEPGGEISSRLIKNHCTAQGPITSPGFTEPLHLHDQPRWSEGRTTVITRPGTYIATLRCAESPVPFTSEFTIKGTPRPKAPRIVIPPGAL</sequence>
<evidence type="ECO:0000313" key="3">
    <source>
        <dbReference type="EMBL" id="MDX8142813.1"/>
    </source>
</evidence>
<evidence type="ECO:0000313" key="4">
    <source>
        <dbReference type="Proteomes" id="UP001285352"/>
    </source>
</evidence>